<organism evidence="1 3">
    <name type="scientific">Didymodactylos carnosus</name>
    <dbReference type="NCBI Taxonomy" id="1234261"/>
    <lineage>
        <taxon>Eukaryota</taxon>
        <taxon>Metazoa</taxon>
        <taxon>Spiralia</taxon>
        <taxon>Gnathifera</taxon>
        <taxon>Rotifera</taxon>
        <taxon>Eurotatoria</taxon>
        <taxon>Bdelloidea</taxon>
        <taxon>Philodinida</taxon>
        <taxon>Philodinidae</taxon>
        <taxon>Didymodactylos</taxon>
    </lineage>
</organism>
<name>A0A8S2FWX2_9BILA</name>
<feature type="non-terminal residue" evidence="1">
    <location>
        <position position="1"/>
    </location>
</feature>
<dbReference type="EMBL" id="CAJNOK010042437">
    <property type="protein sequence ID" value="CAF1563857.1"/>
    <property type="molecule type" value="Genomic_DNA"/>
</dbReference>
<dbReference type="Proteomes" id="UP000682733">
    <property type="component" value="Unassembled WGS sequence"/>
</dbReference>
<sequence length="94" mass="9892">SSFFVGVSAPAVSMKTKFLLASLGPTIDIPLVDINRSVGKWVLQRSSFFVGVSAPAVSMKIKFLLASLGPTIDIPLVDINRPVAGSNFGSTKLV</sequence>
<evidence type="ECO:0000313" key="2">
    <source>
        <dbReference type="EMBL" id="CAF4356415.1"/>
    </source>
</evidence>
<evidence type="ECO:0000313" key="1">
    <source>
        <dbReference type="EMBL" id="CAF1563857.1"/>
    </source>
</evidence>
<comment type="caution">
    <text evidence="1">The sequence shown here is derived from an EMBL/GenBank/DDBJ whole genome shotgun (WGS) entry which is preliminary data.</text>
</comment>
<proteinExistence type="predicted"/>
<dbReference type="EMBL" id="CAJOBA010065106">
    <property type="protein sequence ID" value="CAF4356415.1"/>
    <property type="molecule type" value="Genomic_DNA"/>
</dbReference>
<dbReference type="Proteomes" id="UP000677228">
    <property type="component" value="Unassembled WGS sequence"/>
</dbReference>
<dbReference type="AlphaFoldDB" id="A0A8S2FWX2"/>
<gene>
    <name evidence="1" type="ORF">OVA965_LOCUS39960</name>
    <name evidence="2" type="ORF">TMI583_LOCUS41343</name>
</gene>
<evidence type="ECO:0000313" key="3">
    <source>
        <dbReference type="Proteomes" id="UP000677228"/>
    </source>
</evidence>
<protein>
    <submittedName>
        <fullName evidence="1">Uncharacterized protein</fullName>
    </submittedName>
</protein>
<accession>A0A8S2FWX2</accession>
<reference evidence="1" key="1">
    <citation type="submission" date="2021-02" db="EMBL/GenBank/DDBJ databases">
        <authorList>
            <person name="Nowell W R."/>
        </authorList>
    </citation>
    <scope>NUCLEOTIDE SEQUENCE</scope>
</reference>